<reference evidence="5 6" key="1">
    <citation type="journal article" date="2019" name="Sci. Data">
        <title>Hybrid genome assembly and annotation of Danionella translucida.</title>
        <authorList>
            <person name="Kadobianskyi M."/>
            <person name="Schulze L."/>
            <person name="Schuelke M."/>
            <person name="Judkewitz B."/>
        </authorList>
    </citation>
    <scope>NUCLEOTIDE SEQUENCE [LARGE SCALE GENOMIC DNA]</scope>
    <source>
        <strain evidence="5 6">Bolton</strain>
    </source>
</reference>
<gene>
    <name evidence="5" type="ORF">DNTS_006093</name>
</gene>
<dbReference type="GO" id="GO:0120212">
    <property type="term" value="C:sperm head-tail coupling apparatus"/>
    <property type="evidence" value="ECO:0007669"/>
    <property type="project" value="InterPro"/>
</dbReference>
<dbReference type="PANTHER" id="PTHR16435:SF3">
    <property type="entry name" value="SPERMATOGENESIS-ASSOCIATED PROTEIN 6"/>
    <property type="match status" value="1"/>
</dbReference>
<feature type="compositionally biased region" description="Polar residues" evidence="3">
    <location>
        <begin position="312"/>
        <end position="322"/>
    </location>
</feature>
<accession>A0A553R1G9</accession>
<feature type="compositionally biased region" description="Low complexity" evidence="3">
    <location>
        <begin position="238"/>
        <end position="250"/>
    </location>
</feature>
<evidence type="ECO:0000256" key="2">
    <source>
        <dbReference type="ARBA" id="ARBA00022553"/>
    </source>
</evidence>
<proteinExistence type="inferred from homology"/>
<feature type="region of interest" description="Disordered" evidence="3">
    <location>
        <begin position="307"/>
        <end position="328"/>
    </location>
</feature>
<feature type="domain" description="Spermatogenesis-associated protein 6 N-terminal" evidence="4">
    <location>
        <begin position="80"/>
        <end position="137"/>
    </location>
</feature>
<organism evidence="5 6">
    <name type="scientific">Danionella cerebrum</name>
    <dbReference type="NCBI Taxonomy" id="2873325"/>
    <lineage>
        <taxon>Eukaryota</taxon>
        <taxon>Metazoa</taxon>
        <taxon>Chordata</taxon>
        <taxon>Craniata</taxon>
        <taxon>Vertebrata</taxon>
        <taxon>Euteleostomi</taxon>
        <taxon>Actinopterygii</taxon>
        <taxon>Neopterygii</taxon>
        <taxon>Teleostei</taxon>
        <taxon>Ostariophysi</taxon>
        <taxon>Cypriniformes</taxon>
        <taxon>Danionidae</taxon>
        <taxon>Danioninae</taxon>
        <taxon>Danionella</taxon>
    </lineage>
</organism>
<evidence type="ECO:0000313" key="6">
    <source>
        <dbReference type="Proteomes" id="UP000316079"/>
    </source>
</evidence>
<evidence type="ECO:0000256" key="3">
    <source>
        <dbReference type="SAM" id="MobiDB-lite"/>
    </source>
</evidence>
<dbReference type="OrthoDB" id="5963614at2759"/>
<evidence type="ECO:0000259" key="4">
    <source>
        <dbReference type="Pfam" id="PF14909"/>
    </source>
</evidence>
<dbReference type="Proteomes" id="UP000316079">
    <property type="component" value="Unassembled WGS sequence"/>
</dbReference>
<dbReference type="Pfam" id="PF14909">
    <property type="entry name" value="SPATA6"/>
    <property type="match status" value="1"/>
</dbReference>
<dbReference type="GO" id="GO:0007283">
    <property type="term" value="P:spermatogenesis"/>
    <property type="evidence" value="ECO:0007669"/>
    <property type="project" value="InterPro"/>
</dbReference>
<name>A0A553R1G9_9TELE</name>
<dbReference type="InterPro" id="IPR042769">
    <property type="entry name" value="SPATA6_fam"/>
</dbReference>
<protein>
    <recommendedName>
        <fullName evidence="4">Spermatogenesis-associated protein 6 N-terminal domain-containing protein</fullName>
    </recommendedName>
</protein>
<dbReference type="PANTHER" id="PTHR16435">
    <property type="entry name" value="SPERMATOGENESIS-ASSOCIATED PROTEIN 6 SPATA6"/>
    <property type="match status" value="1"/>
</dbReference>
<dbReference type="AlphaFoldDB" id="A0A553R1G9"/>
<feature type="compositionally biased region" description="Low complexity" evidence="3">
    <location>
        <begin position="214"/>
        <end position="227"/>
    </location>
</feature>
<dbReference type="InterPro" id="IPR032732">
    <property type="entry name" value="SPATA6_N"/>
</dbReference>
<dbReference type="EMBL" id="SRMA01025326">
    <property type="protein sequence ID" value="TRY96027.1"/>
    <property type="molecule type" value="Genomic_DNA"/>
</dbReference>
<comment type="similarity">
    <text evidence="1">Belongs to the SPATA6 family.</text>
</comment>
<keyword evidence="2" id="KW-0597">Phosphoprotein</keyword>
<evidence type="ECO:0000313" key="5">
    <source>
        <dbReference type="EMBL" id="TRY96027.1"/>
    </source>
</evidence>
<keyword evidence="6" id="KW-1185">Reference proteome</keyword>
<sequence>MKLGRNVARTFLDYYKLNNLIDESKLKGNANRINVHSRPSCQFYFSTTDDATSLELVQLPSKAVKKQENSLFHHVFLIIACANGEILATFEDDTRAFLYPASRLTPRSPGPEREILMKRSISFPGISPKMEFSTTSILEECDVKSGRPVVFVPRSPNSSLMESPTSFTTRAVAKKSPLHLQSRSDTTDLTVPSLIGSFRAKPSQEVPAQTSECSWSKSTKDLSTSLSRGHRDQSPVLSRSSLRQRFQSSSSPSQSAEIHWRVQRVLNKHGARCKLSFALSILLFHCVRIRGLLKRFSAHAEILTGKKKRNKSNYSKASSNPPSEEEEDGWCYRNREMAHMYILAQLGARQLLAQTQLQRGNLRSLQMSRESDGVHKSPLTKSQRLTAGK</sequence>
<feature type="region of interest" description="Disordered" evidence="3">
    <location>
        <begin position="366"/>
        <end position="389"/>
    </location>
</feature>
<dbReference type="GO" id="GO:0032027">
    <property type="term" value="F:myosin light chain binding"/>
    <property type="evidence" value="ECO:0007669"/>
    <property type="project" value="InterPro"/>
</dbReference>
<evidence type="ECO:0000256" key="1">
    <source>
        <dbReference type="ARBA" id="ARBA00006215"/>
    </source>
</evidence>
<dbReference type="STRING" id="623744.A0A553R1G9"/>
<feature type="region of interest" description="Disordered" evidence="3">
    <location>
        <begin position="200"/>
        <end position="250"/>
    </location>
</feature>
<feature type="compositionally biased region" description="Polar residues" evidence="3">
    <location>
        <begin position="379"/>
        <end position="389"/>
    </location>
</feature>
<comment type="caution">
    <text evidence="5">The sequence shown here is derived from an EMBL/GenBank/DDBJ whole genome shotgun (WGS) entry which is preliminary data.</text>
</comment>